<keyword evidence="13" id="KW-0511">Multifunctional enzyme</keyword>
<dbReference type="Pfam" id="PF00171">
    <property type="entry name" value="Aldedh"/>
    <property type="match status" value="1"/>
</dbReference>
<dbReference type="CDD" id="cd07079">
    <property type="entry name" value="ALDH_F18-19_ProA-GPR"/>
    <property type="match status" value="1"/>
</dbReference>
<evidence type="ECO:0000256" key="16">
    <source>
        <dbReference type="PIRNR" id="PIRNR036429"/>
    </source>
</evidence>
<evidence type="ECO:0000256" key="8">
    <source>
        <dbReference type="ARBA" id="ARBA00022741"/>
    </source>
</evidence>
<evidence type="ECO:0000256" key="12">
    <source>
        <dbReference type="ARBA" id="ARBA00023002"/>
    </source>
</evidence>
<evidence type="ECO:0000259" key="18">
    <source>
        <dbReference type="Pfam" id="PF00171"/>
    </source>
</evidence>
<dbReference type="NCBIfam" id="NF001221">
    <property type="entry name" value="PRK00197.1"/>
    <property type="match status" value="1"/>
</dbReference>
<feature type="region of interest" description="Disordered" evidence="17">
    <location>
        <begin position="192"/>
        <end position="226"/>
    </location>
</feature>
<feature type="domain" description="Aldehyde dehydrogenase" evidence="18">
    <location>
        <begin position="361"/>
        <end position="652"/>
    </location>
</feature>
<evidence type="ECO:0000313" key="21">
    <source>
        <dbReference type="Proteomes" id="UP001235939"/>
    </source>
</evidence>
<evidence type="ECO:0000256" key="15">
    <source>
        <dbReference type="ARBA" id="ARBA00049141"/>
    </source>
</evidence>
<evidence type="ECO:0000256" key="5">
    <source>
        <dbReference type="ARBA" id="ARBA00022605"/>
    </source>
</evidence>
<dbReference type="PIRSF" id="PIRSF036429">
    <property type="entry name" value="P5C_syn"/>
    <property type="match status" value="1"/>
</dbReference>
<dbReference type="InterPro" id="IPR001048">
    <property type="entry name" value="Asp/Glu/Uridylate_kinase"/>
</dbReference>
<dbReference type="PROSITE" id="PS00902">
    <property type="entry name" value="GLUTAMATE_5_KINASE"/>
    <property type="match status" value="1"/>
</dbReference>
<dbReference type="InterPro" id="IPR016161">
    <property type="entry name" value="Ald_DH/histidinol_DH"/>
</dbReference>
<evidence type="ECO:0000256" key="17">
    <source>
        <dbReference type="SAM" id="MobiDB-lite"/>
    </source>
</evidence>
<evidence type="ECO:0000256" key="7">
    <source>
        <dbReference type="ARBA" id="ARBA00022679"/>
    </source>
</evidence>
<evidence type="ECO:0000256" key="4">
    <source>
        <dbReference type="ARBA" id="ARBA00009302"/>
    </source>
</evidence>
<evidence type="ECO:0000256" key="14">
    <source>
        <dbReference type="ARBA" id="ARBA00049024"/>
    </source>
</evidence>
<dbReference type="EC" id="2.7.2.11" evidence="16"/>
<dbReference type="InterPro" id="IPR001057">
    <property type="entry name" value="Glu/AcGlu_kinase"/>
</dbReference>
<evidence type="ECO:0000256" key="9">
    <source>
        <dbReference type="ARBA" id="ARBA00022777"/>
    </source>
</evidence>
<dbReference type="Gene3D" id="3.40.605.10">
    <property type="entry name" value="Aldehyde Dehydrogenase, Chain A, domain 1"/>
    <property type="match status" value="1"/>
</dbReference>
<dbReference type="InterPro" id="IPR016162">
    <property type="entry name" value="Ald_DH_N"/>
</dbReference>
<evidence type="ECO:0000313" key="20">
    <source>
        <dbReference type="EMBL" id="UYV68206.1"/>
    </source>
</evidence>
<dbReference type="SUPFAM" id="SSF53720">
    <property type="entry name" value="ALDH-like"/>
    <property type="match status" value="1"/>
</dbReference>
<reference evidence="20 21" key="1">
    <citation type="submission" date="2022-01" db="EMBL/GenBank/DDBJ databases">
        <title>A chromosomal length assembly of Cordylochernes scorpioides.</title>
        <authorList>
            <person name="Zeh D."/>
            <person name="Zeh J."/>
        </authorList>
    </citation>
    <scope>NUCLEOTIDE SEQUENCE [LARGE SCALE GENOMIC DNA]</scope>
    <source>
        <strain evidence="20">IN4F17</strain>
        <tissue evidence="20">Whole Body</tissue>
    </source>
</reference>
<comment type="similarity">
    <text evidence="3 16">In the C-terminal section; belongs to the gamma-glutamyl phosphate reductase family.</text>
</comment>
<dbReference type="NCBIfam" id="TIGR00407">
    <property type="entry name" value="proA"/>
    <property type="match status" value="1"/>
</dbReference>
<comment type="similarity">
    <text evidence="4 16">In the N-terminal section; belongs to the glutamate 5-kinase family.</text>
</comment>
<dbReference type="Pfam" id="PF00696">
    <property type="entry name" value="AA_kinase"/>
    <property type="match status" value="1"/>
</dbReference>
<keyword evidence="11 16" id="KW-0521">NADP</keyword>
<evidence type="ECO:0000256" key="13">
    <source>
        <dbReference type="ARBA" id="ARBA00023268"/>
    </source>
</evidence>
<evidence type="ECO:0000256" key="1">
    <source>
        <dbReference type="ARBA" id="ARBA00004985"/>
    </source>
</evidence>
<keyword evidence="21" id="KW-1185">Reference proteome</keyword>
<dbReference type="NCBIfam" id="TIGR01092">
    <property type="entry name" value="P5CS"/>
    <property type="match status" value="1"/>
</dbReference>
<dbReference type="InterPro" id="IPR036393">
    <property type="entry name" value="AceGlu_kinase-like_sf"/>
</dbReference>
<gene>
    <name evidence="20" type="ORF">LAZ67_5003384</name>
</gene>
<keyword evidence="12 16" id="KW-0560">Oxidoreductase</keyword>
<dbReference type="Gene3D" id="3.40.1160.10">
    <property type="entry name" value="Acetylglutamate kinase-like"/>
    <property type="match status" value="1"/>
</dbReference>
<comment type="pathway">
    <text evidence="1 16">Amino-acid biosynthesis; L-proline biosynthesis; L-glutamate 5-semialdehyde from L-glutamate: step 2/2.</text>
</comment>
<dbReference type="InterPro" id="IPR016163">
    <property type="entry name" value="Ald_DH_C"/>
</dbReference>
<keyword evidence="10 16" id="KW-0067">ATP-binding</keyword>
<sequence>MVSVTDDAPVDDMLWLQPSTLQTAAVRAWQLVPRRTLVQSGGRGLAGIRDSLERELEDRQSALRLRSQLKDARRIVVKLGSAVITREDECGLALGRLASIVEQISTLQNEGKNLLMVTSGSVAFGKQKLRAEMKMSMSMRETLSPREILKQGDVYGRFLEARAAAAVGQSGLMALYEAMFSQYGVNIAQPAQPEGHRSGVARAQHHPDRQHERHRCPAGHSGRRSFRDQPLCCQQVISIQDNDSLAAHVAAEFGADLLILMTDVDGIYTLPPGQEGSRLLHTYCPSLNGVTFGGKSRVGLGGMESKVKAASWALKKGVSVIICNGTEENAVSRIIQGKRVGTFFTEQKHHAVPVETLAINVRKSSRTLQSLSADERATAISTLADLLESRTSQILEANSRDLKLAEESGLEPALRARLALTPSKLRSLADGLRQISSGSRHLLGRVLRRTRVSNNLVLEQITVPIGVLLVIFESRPDCLPQVAALAISSGNGLLLKGGKEAAYSNQALYDLVREALRPFEVEDAIALVSSREDVDELLQLEGKVDLVIPRGSGQLVRHIQEQARGVPVMGHSEGVCHVYVDQSADLKKALQIVKDSKCDYPAACNAMETLLLHKNLVDGQFFVDLCKMLKTEGVNINAGPRLSKMLTFGPNPAKSMRQEYGDLACTIEVVDSVDEAASHINVFGSSHTDSIVTEDAETAEYFLKAVDSACVFHNCSTRFADGYRFGLGAEVGISTSRIHARGPVGIEGLLSTKWVLRGAGHTVGQMVDYLHETLPTS</sequence>
<dbReference type="Gene3D" id="3.40.309.10">
    <property type="entry name" value="Aldehyde Dehydrogenase, Chain A, domain 2"/>
    <property type="match status" value="1"/>
</dbReference>
<comment type="pathway">
    <text evidence="2 16">Amino-acid biosynthesis; L-proline biosynthesis; L-glutamate 5-semialdehyde from L-glutamate: step 1/2.</text>
</comment>
<feature type="domain" description="Aspartate/glutamate/uridylate kinase" evidence="19">
    <location>
        <begin position="74"/>
        <end position="324"/>
    </location>
</feature>
<dbReference type="InterPro" id="IPR019797">
    <property type="entry name" value="Glutamate_5-kinase_CS"/>
</dbReference>
<evidence type="ECO:0000256" key="3">
    <source>
        <dbReference type="ARBA" id="ARBA00006300"/>
    </source>
</evidence>
<dbReference type="HAMAP" id="MF_00412">
    <property type="entry name" value="ProA"/>
    <property type="match status" value="1"/>
</dbReference>
<evidence type="ECO:0000256" key="11">
    <source>
        <dbReference type="ARBA" id="ARBA00022857"/>
    </source>
</evidence>
<feature type="compositionally biased region" description="Basic residues" evidence="17">
    <location>
        <begin position="212"/>
        <end position="224"/>
    </location>
</feature>
<evidence type="ECO:0000256" key="10">
    <source>
        <dbReference type="ARBA" id="ARBA00022840"/>
    </source>
</evidence>
<dbReference type="PANTHER" id="PTHR11063">
    <property type="entry name" value="GLUTAMATE SEMIALDEHYDE DEHYDROGENASE"/>
    <property type="match status" value="1"/>
</dbReference>
<dbReference type="PANTHER" id="PTHR11063:SF8">
    <property type="entry name" value="DELTA-1-PYRROLINE-5-CARBOXYLATE SYNTHASE"/>
    <property type="match status" value="1"/>
</dbReference>
<dbReference type="InterPro" id="IPR015590">
    <property type="entry name" value="Aldehyde_DH_dom"/>
</dbReference>
<dbReference type="PRINTS" id="PR00474">
    <property type="entry name" value="GLU5KINASE"/>
</dbReference>
<comment type="catalytic activity">
    <reaction evidence="14 16">
        <text>L-glutamate 5-semialdehyde + phosphate + NADP(+) = L-glutamyl 5-phosphate + NADPH + H(+)</text>
        <dbReference type="Rhea" id="RHEA:19541"/>
        <dbReference type="ChEBI" id="CHEBI:15378"/>
        <dbReference type="ChEBI" id="CHEBI:43474"/>
        <dbReference type="ChEBI" id="CHEBI:57783"/>
        <dbReference type="ChEBI" id="CHEBI:58066"/>
        <dbReference type="ChEBI" id="CHEBI:58274"/>
        <dbReference type="ChEBI" id="CHEBI:58349"/>
        <dbReference type="EC" id="1.2.1.41"/>
    </reaction>
</comment>
<dbReference type="PROSITE" id="PS01223">
    <property type="entry name" value="PROA"/>
    <property type="match status" value="1"/>
</dbReference>
<protein>
    <recommendedName>
        <fullName evidence="16">Delta-1-pyrroline-5-carboxylate synthase</fullName>
    </recommendedName>
    <domain>
        <recommendedName>
            <fullName evidence="16">Glutamate 5-kinase</fullName>
            <shortName evidence="16">GK</shortName>
            <ecNumber evidence="16">2.7.2.11</ecNumber>
        </recommendedName>
        <alternativeName>
            <fullName evidence="16">Gamma-glutamyl kinase</fullName>
        </alternativeName>
    </domain>
    <domain>
        <recommendedName>
            <fullName evidence="16">Gamma-glutamyl phosphate reductase</fullName>
            <shortName evidence="16">GPR</shortName>
            <ecNumber evidence="16">1.2.1.41</ecNumber>
        </recommendedName>
        <alternativeName>
            <fullName evidence="16">Glutamate-5-semialdehyde dehydrogenase</fullName>
        </alternativeName>
        <alternativeName>
            <fullName evidence="16">Glutamyl-gamma-semialdehyde dehydrogenase</fullName>
        </alternativeName>
    </domain>
</protein>
<keyword evidence="5 16" id="KW-0028">Amino-acid biosynthesis</keyword>
<comment type="catalytic activity">
    <reaction evidence="15 16">
        <text>L-glutamate + ATP = L-glutamyl 5-phosphate + ADP</text>
        <dbReference type="Rhea" id="RHEA:14877"/>
        <dbReference type="ChEBI" id="CHEBI:29985"/>
        <dbReference type="ChEBI" id="CHEBI:30616"/>
        <dbReference type="ChEBI" id="CHEBI:58274"/>
        <dbReference type="ChEBI" id="CHEBI:456216"/>
        <dbReference type="EC" id="2.7.2.11"/>
    </reaction>
</comment>
<dbReference type="InterPro" id="IPR020593">
    <property type="entry name" value="G-glutamylP_reductase_CS"/>
</dbReference>
<keyword evidence="9 16" id="KW-0418">Kinase</keyword>
<dbReference type="InterPro" id="IPR005766">
    <property type="entry name" value="P5_carboxy_syn"/>
</dbReference>
<dbReference type="EC" id="1.2.1.41" evidence="16"/>
<evidence type="ECO:0000256" key="2">
    <source>
        <dbReference type="ARBA" id="ARBA00005185"/>
    </source>
</evidence>
<dbReference type="InterPro" id="IPR000965">
    <property type="entry name" value="GPR_dom"/>
</dbReference>
<organism evidence="20 21">
    <name type="scientific">Cordylochernes scorpioides</name>
    <dbReference type="NCBI Taxonomy" id="51811"/>
    <lineage>
        <taxon>Eukaryota</taxon>
        <taxon>Metazoa</taxon>
        <taxon>Ecdysozoa</taxon>
        <taxon>Arthropoda</taxon>
        <taxon>Chelicerata</taxon>
        <taxon>Arachnida</taxon>
        <taxon>Pseudoscorpiones</taxon>
        <taxon>Cheliferoidea</taxon>
        <taxon>Chernetidae</taxon>
        <taxon>Cordylochernes</taxon>
    </lineage>
</organism>
<proteinExistence type="inferred from homology"/>
<evidence type="ECO:0000256" key="6">
    <source>
        <dbReference type="ARBA" id="ARBA00022650"/>
    </source>
</evidence>
<accession>A0ABY6KJ25</accession>
<evidence type="ECO:0000259" key="19">
    <source>
        <dbReference type="Pfam" id="PF00696"/>
    </source>
</evidence>
<keyword evidence="8 16" id="KW-0547">Nucleotide-binding</keyword>
<keyword evidence="6 16" id="KW-0641">Proline biosynthesis</keyword>
<dbReference type="SUPFAM" id="SSF53633">
    <property type="entry name" value="Carbamate kinase-like"/>
    <property type="match status" value="1"/>
</dbReference>
<dbReference type="Proteomes" id="UP001235939">
    <property type="component" value="Chromosome 05"/>
</dbReference>
<keyword evidence="7 16" id="KW-0808">Transferase</keyword>
<dbReference type="EMBL" id="CP092867">
    <property type="protein sequence ID" value="UYV68206.1"/>
    <property type="molecule type" value="Genomic_DNA"/>
</dbReference>
<name>A0ABY6KJ25_9ARAC</name>